<protein>
    <recommendedName>
        <fullName evidence="4">COX assembly mitochondrial protein</fullName>
    </recommendedName>
</protein>
<keyword evidence="3" id="KW-1185">Reference proteome</keyword>
<organism evidence="1 3">
    <name type="scientific">Durusdinium trenchii</name>
    <dbReference type="NCBI Taxonomy" id="1381693"/>
    <lineage>
        <taxon>Eukaryota</taxon>
        <taxon>Sar</taxon>
        <taxon>Alveolata</taxon>
        <taxon>Dinophyceae</taxon>
        <taxon>Suessiales</taxon>
        <taxon>Symbiodiniaceae</taxon>
        <taxon>Durusdinium</taxon>
    </lineage>
</organism>
<dbReference type="EMBL" id="CAXAMN010004459">
    <property type="protein sequence ID" value="CAK9009593.1"/>
    <property type="molecule type" value="Genomic_DNA"/>
</dbReference>
<reference evidence="1 3" key="1">
    <citation type="submission" date="2024-02" db="EMBL/GenBank/DDBJ databases">
        <authorList>
            <person name="Chen Y."/>
            <person name="Shah S."/>
            <person name="Dougan E. K."/>
            <person name="Thang M."/>
            <person name="Chan C."/>
        </authorList>
    </citation>
    <scope>NUCLEOTIDE SEQUENCE [LARGE SCALE GENOMIC DNA]</scope>
</reference>
<accession>A0ABP0J5L3</accession>
<evidence type="ECO:0000313" key="1">
    <source>
        <dbReference type="EMBL" id="CAK9009593.1"/>
    </source>
</evidence>
<proteinExistence type="predicted"/>
<evidence type="ECO:0000313" key="3">
    <source>
        <dbReference type="Proteomes" id="UP001642484"/>
    </source>
</evidence>
<evidence type="ECO:0008006" key="4">
    <source>
        <dbReference type="Google" id="ProtNLM"/>
    </source>
</evidence>
<comment type="caution">
    <text evidence="1">The sequence shown here is derived from an EMBL/GenBank/DDBJ whole genome shotgun (WGS) entry which is preliminary data.</text>
</comment>
<dbReference type="Proteomes" id="UP001642484">
    <property type="component" value="Unassembled WGS sequence"/>
</dbReference>
<gene>
    <name evidence="2" type="ORF">CCMP2556_LOCUS23403</name>
    <name evidence="1" type="ORF">CCMP2556_LOCUS9737</name>
</gene>
<dbReference type="EMBL" id="CAXAMN010014869">
    <property type="protein sequence ID" value="CAK9044478.1"/>
    <property type="molecule type" value="Genomic_DNA"/>
</dbReference>
<name>A0ABP0J5L3_9DINO</name>
<sequence>MADLEPEDGVVTGVPLEIFAEGLRARTDARRLVKAEASEERCEYTKMLCEGAFRSMRDCYLMDCREQTKRCNRLRDLMDETQIACEAAFAKCRKKPAPASMWQKIAELRGQW</sequence>
<evidence type="ECO:0000313" key="2">
    <source>
        <dbReference type="EMBL" id="CAK9044478.1"/>
    </source>
</evidence>